<dbReference type="OrthoDB" id="5407645at2759"/>
<evidence type="ECO:0008006" key="4">
    <source>
        <dbReference type="Google" id="ProtNLM"/>
    </source>
</evidence>
<accession>A0A8H8TX95</accession>
<feature type="compositionally biased region" description="Low complexity" evidence="1">
    <location>
        <begin position="449"/>
        <end position="459"/>
    </location>
</feature>
<feature type="compositionally biased region" description="Basic residues" evidence="1">
    <location>
        <begin position="702"/>
        <end position="714"/>
    </location>
</feature>
<feature type="compositionally biased region" description="Basic and acidic residues" evidence="1">
    <location>
        <begin position="421"/>
        <end position="436"/>
    </location>
</feature>
<dbReference type="RefSeq" id="XP_031001524.1">
    <property type="nucleotide sequence ID" value="XM_031153520.1"/>
</dbReference>
<feature type="compositionally biased region" description="Basic and acidic residues" evidence="1">
    <location>
        <begin position="691"/>
        <end position="701"/>
    </location>
</feature>
<feature type="compositionally biased region" description="Basic residues" evidence="1">
    <location>
        <begin position="437"/>
        <end position="446"/>
    </location>
</feature>
<feature type="region of interest" description="Disordered" evidence="1">
    <location>
        <begin position="691"/>
        <end position="770"/>
    </location>
</feature>
<feature type="region of interest" description="Disordered" evidence="1">
    <location>
        <begin position="218"/>
        <end position="238"/>
    </location>
</feature>
<sequence>MSTIDPYDRIDDRRHRSHRHSRDDREPRYVETEETYVRGAPAVPEAPYAAVRHTELVRRPHREDSDLSIEEVRRDFPPPGSRSIARDDRYGPPVRSRSAERGYGDYLDDPRRSYHDDDRRSRKSQLYADQEVVKPRRRSLSRNQKIIAGVGGAALALAGKELWDRKQSDGRPVSRNPLQSAAVGAAGAFAAYEGAEMYSKHGGKEKIKTYIAHKDRDGDVEEYYSSEEEKPKTKSRRKSIVEGALGLAGLGAAAKAAGGSGRSRRGSGDSHRSTRSRSRAGGRGKSPEGAAKFQQAAKAALLAGATEAFRVRNEPGGWGGAKGKRILTAAIGAGSIDAAADRNPGQHGKRHILEAVVGGLAGNRLINGSRKDVEDDDGRSSRGGRSRSRARSRSKGPGGSGSGAGLAALATAGIGALAGKKLLDRSRSQSRAGDHRSRSRGGGRRRGSPDSYDSRSPSPKAGKDRHKRSKSVTDYARKGLAAIGLGEAASESGGRDRDVEYEETRVHKSSRRRRDRSEDDGYEPRSSRGSRDDGYSQRGSGGVYDDPRYADSRSSNLGSTRDGGGGRRSGAQKKQGRKDRRVAEGKQDESDSDSLGSSSEDEKRVKKMKGKQLLTAGLATVATIHAAHNIYQSIEKRDARHRAVQEGEMTPEEARKLKAKATLQDAASVGIAALGIKGAISEIKEANEMRHECKELNDKKAERHQKRLERRKKLASSTSGSRRGDDYRRDDDYYDQVPSGRRIESGGPRYTDGNPYSTGLPAPPVGYDRR</sequence>
<gene>
    <name evidence="2" type="ORF">LHYA1_G008600</name>
</gene>
<feature type="region of interest" description="Disordered" evidence="1">
    <location>
        <begin position="254"/>
        <end position="297"/>
    </location>
</feature>
<name>A0A8H8TX95_9HELO</name>
<proteinExistence type="predicted"/>
<feature type="compositionally biased region" description="Basic and acidic residues" evidence="1">
    <location>
        <begin position="515"/>
        <end position="535"/>
    </location>
</feature>
<dbReference type="Proteomes" id="UP000431533">
    <property type="component" value="Unassembled WGS sequence"/>
</dbReference>
<feature type="compositionally biased region" description="Basic residues" evidence="1">
    <location>
        <begin position="570"/>
        <end position="580"/>
    </location>
</feature>
<feature type="region of interest" description="Disordered" evidence="1">
    <location>
        <begin position="421"/>
        <end position="609"/>
    </location>
</feature>
<feature type="compositionally biased region" description="Low complexity" evidence="1">
    <location>
        <begin position="288"/>
        <end position="297"/>
    </location>
</feature>
<feature type="compositionally biased region" description="Basic and acidic residues" evidence="1">
    <location>
        <begin position="722"/>
        <end position="731"/>
    </location>
</feature>
<dbReference type="GeneID" id="41988798"/>
<comment type="caution">
    <text evidence="2">The sequence shown here is derived from an EMBL/GenBank/DDBJ whole genome shotgun (WGS) entry which is preliminary data.</text>
</comment>
<feature type="region of interest" description="Disordered" evidence="1">
    <location>
        <begin position="1"/>
        <end position="145"/>
    </location>
</feature>
<reference evidence="2 3" key="1">
    <citation type="submission" date="2018-05" db="EMBL/GenBank/DDBJ databases">
        <title>Genome sequencing and assembly of the regulated plant pathogen Lachnellula willkommii and related sister species for the development of diagnostic species identification markers.</title>
        <authorList>
            <person name="Giroux E."/>
            <person name="Bilodeau G."/>
        </authorList>
    </citation>
    <scope>NUCLEOTIDE SEQUENCE [LARGE SCALE GENOMIC DNA]</scope>
    <source>
        <strain evidence="2 3">CBS 185.66</strain>
    </source>
</reference>
<protein>
    <recommendedName>
        <fullName evidence="4">DUF3824 domain-containing protein</fullName>
    </recommendedName>
</protein>
<evidence type="ECO:0000313" key="2">
    <source>
        <dbReference type="EMBL" id="TVY22736.1"/>
    </source>
</evidence>
<dbReference type="EMBL" id="QGMH01000234">
    <property type="protein sequence ID" value="TVY22736.1"/>
    <property type="molecule type" value="Genomic_DNA"/>
</dbReference>
<feature type="compositionally biased region" description="Low complexity" evidence="1">
    <location>
        <begin position="40"/>
        <end position="51"/>
    </location>
</feature>
<feature type="compositionally biased region" description="Basic residues" evidence="1">
    <location>
        <begin position="382"/>
        <end position="394"/>
    </location>
</feature>
<evidence type="ECO:0000313" key="3">
    <source>
        <dbReference type="Proteomes" id="UP000431533"/>
    </source>
</evidence>
<feature type="compositionally biased region" description="Basic and acidic residues" evidence="1">
    <location>
        <begin position="1"/>
        <end position="14"/>
    </location>
</feature>
<feature type="compositionally biased region" description="Basic and acidic residues" evidence="1">
    <location>
        <begin position="21"/>
        <end position="31"/>
    </location>
</feature>
<feature type="compositionally biased region" description="Basic and acidic residues" evidence="1">
    <location>
        <begin position="493"/>
        <end position="506"/>
    </location>
</feature>
<organism evidence="2 3">
    <name type="scientific">Lachnellula hyalina</name>
    <dbReference type="NCBI Taxonomy" id="1316788"/>
    <lineage>
        <taxon>Eukaryota</taxon>
        <taxon>Fungi</taxon>
        <taxon>Dikarya</taxon>
        <taxon>Ascomycota</taxon>
        <taxon>Pezizomycotina</taxon>
        <taxon>Leotiomycetes</taxon>
        <taxon>Helotiales</taxon>
        <taxon>Lachnaceae</taxon>
        <taxon>Lachnellula</taxon>
    </lineage>
</organism>
<dbReference type="AlphaFoldDB" id="A0A8H8TX95"/>
<feature type="region of interest" description="Disordered" evidence="1">
    <location>
        <begin position="359"/>
        <end position="406"/>
    </location>
</feature>
<feature type="compositionally biased region" description="Basic and acidic residues" evidence="1">
    <location>
        <begin position="52"/>
        <end position="76"/>
    </location>
</feature>
<keyword evidence="3" id="KW-1185">Reference proteome</keyword>
<evidence type="ECO:0000256" key="1">
    <source>
        <dbReference type="SAM" id="MobiDB-lite"/>
    </source>
</evidence>
<feature type="compositionally biased region" description="Basic residues" evidence="1">
    <location>
        <begin position="273"/>
        <end position="282"/>
    </location>
</feature>
<feature type="compositionally biased region" description="Basic and acidic residues" evidence="1">
    <location>
        <begin position="97"/>
        <end position="120"/>
    </location>
</feature>